<dbReference type="Proteomes" id="UP001515943">
    <property type="component" value="Unassembled WGS sequence"/>
</dbReference>
<name>A0ABX1FPT7_9PSEU</name>
<keyword evidence="7" id="KW-1185">Reference proteome</keyword>
<reference evidence="6 7" key="1">
    <citation type="submission" date="2019-08" db="EMBL/GenBank/DDBJ databases">
        <title>Lentzea from Indian Himalayas.</title>
        <authorList>
            <person name="Mandal S."/>
            <person name="Mallick Gupta A."/>
            <person name="Maiti P.K."/>
            <person name="Sarkar J."/>
            <person name="Mandal S."/>
        </authorList>
    </citation>
    <scope>NUCLEOTIDE SEQUENCE [LARGE SCALE GENOMIC DNA]</scope>
    <source>
        <strain evidence="6 7">PSKA42</strain>
    </source>
</reference>
<dbReference type="RefSeq" id="WP_167977684.1">
    <property type="nucleotide sequence ID" value="NZ_VSRL01000150.1"/>
</dbReference>
<keyword evidence="3" id="KW-0378">Hydrolase</keyword>
<dbReference type="InterPro" id="IPR000064">
    <property type="entry name" value="NLP_P60_dom"/>
</dbReference>
<keyword evidence="4" id="KW-0788">Thiol protease</keyword>
<dbReference type="Gene3D" id="3.90.1720.10">
    <property type="entry name" value="endopeptidase domain like (from Nostoc punctiforme)"/>
    <property type="match status" value="1"/>
</dbReference>
<keyword evidence="2" id="KW-0645">Protease</keyword>
<dbReference type="Pfam" id="PF00877">
    <property type="entry name" value="NLPC_P60"/>
    <property type="match status" value="1"/>
</dbReference>
<evidence type="ECO:0000256" key="1">
    <source>
        <dbReference type="ARBA" id="ARBA00007074"/>
    </source>
</evidence>
<evidence type="ECO:0000313" key="6">
    <source>
        <dbReference type="EMBL" id="NKE61030.1"/>
    </source>
</evidence>
<dbReference type="EMBL" id="VSRL01000150">
    <property type="protein sequence ID" value="NKE61030.1"/>
    <property type="molecule type" value="Genomic_DNA"/>
</dbReference>
<evidence type="ECO:0000256" key="2">
    <source>
        <dbReference type="ARBA" id="ARBA00022670"/>
    </source>
</evidence>
<evidence type="ECO:0000256" key="4">
    <source>
        <dbReference type="ARBA" id="ARBA00022807"/>
    </source>
</evidence>
<evidence type="ECO:0000259" key="5">
    <source>
        <dbReference type="Pfam" id="PF00877"/>
    </source>
</evidence>
<gene>
    <name evidence="6" type="ORF">FXN61_31300</name>
</gene>
<sequence>MNEILARAASWSSVPYSQTGFHTNEYGTYRTDCSGFASMAWGLPGRPLDPHGGLNSVELAGISRQIDKNDLLPGDLLIDARGDHTARHVTIFVSWADPARGRYWTYEQCSGHGTIHRVVDYPYNGDAVGYRPYRRREG</sequence>
<accession>A0ABX1FPT7</accession>
<feature type="domain" description="NlpC/P60" evidence="5">
    <location>
        <begin position="20"/>
        <end position="93"/>
    </location>
</feature>
<dbReference type="InterPro" id="IPR038765">
    <property type="entry name" value="Papain-like_cys_pep_sf"/>
</dbReference>
<dbReference type="SUPFAM" id="SSF54001">
    <property type="entry name" value="Cysteine proteinases"/>
    <property type="match status" value="1"/>
</dbReference>
<proteinExistence type="inferred from homology"/>
<comment type="similarity">
    <text evidence="1">Belongs to the peptidase C40 family.</text>
</comment>
<comment type="caution">
    <text evidence="6">The sequence shown here is derived from an EMBL/GenBank/DDBJ whole genome shotgun (WGS) entry which is preliminary data.</text>
</comment>
<evidence type="ECO:0000256" key="3">
    <source>
        <dbReference type="ARBA" id="ARBA00022801"/>
    </source>
</evidence>
<protein>
    <submittedName>
        <fullName evidence="6">NlpC/P60 family protein</fullName>
    </submittedName>
</protein>
<evidence type="ECO:0000313" key="7">
    <source>
        <dbReference type="Proteomes" id="UP001515943"/>
    </source>
</evidence>
<organism evidence="6 7">
    <name type="scientific">Lentzea indica</name>
    <dbReference type="NCBI Taxonomy" id="2604800"/>
    <lineage>
        <taxon>Bacteria</taxon>
        <taxon>Bacillati</taxon>
        <taxon>Actinomycetota</taxon>
        <taxon>Actinomycetes</taxon>
        <taxon>Pseudonocardiales</taxon>
        <taxon>Pseudonocardiaceae</taxon>
        <taxon>Lentzea</taxon>
    </lineage>
</organism>